<reference evidence="3 4" key="1">
    <citation type="submission" date="2021-05" db="EMBL/GenBank/DDBJ databases">
        <title>Staphylococcus fleurettii isolated from lake water in First Nation community in Manitoba, Canada.</title>
        <authorList>
            <person name="Bashar S."/>
            <person name="Murdock A."/>
            <person name="Patidar R."/>
            <person name="Golding G."/>
            <person name="Farenhorst A."/>
            <person name="Kumar A."/>
        </authorList>
    </citation>
    <scope>NUCLEOTIDE SEQUENCE [LARGE SCALE GENOMIC DNA]</scope>
    <source>
        <strain evidence="3 4">SF002</strain>
    </source>
</reference>
<keyword evidence="1" id="KW-1188">Viral release from host cell</keyword>
<dbReference type="Gene3D" id="1.10.10.1400">
    <property type="entry name" value="Terminase, small subunit, N-terminal DNA-binding domain, HTH motif"/>
    <property type="match status" value="1"/>
</dbReference>
<dbReference type="Proteomes" id="UP000681586">
    <property type="component" value="Unassembled WGS sequence"/>
</dbReference>
<organism evidence="3 4">
    <name type="scientific">Mammaliicoccus fleurettii</name>
    <dbReference type="NCBI Taxonomy" id="150056"/>
    <lineage>
        <taxon>Bacteria</taxon>
        <taxon>Bacillati</taxon>
        <taxon>Bacillota</taxon>
        <taxon>Bacilli</taxon>
        <taxon>Bacillales</taxon>
        <taxon>Staphylococcaceae</taxon>
        <taxon>Mammaliicoccus</taxon>
    </lineage>
</organism>
<accession>A0ABS5MNB4</accession>
<dbReference type="Pfam" id="PF03592">
    <property type="entry name" value="Terminase_2"/>
    <property type="match status" value="1"/>
</dbReference>
<dbReference type="PANTHER" id="PTHR41328">
    <property type="entry name" value="TERMINASE SMALL SUBUNIT-RELATED"/>
    <property type="match status" value="1"/>
</dbReference>
<dbReference type="InterPro" id="IPR052404">
    <property type="entry name" value="SPP1-like_terminase"/>
</dbReference>
<dbReference type="RefSeq" id="WP_203153667.1">
    <property type="nucleotide sequence ID" value="NZ_JAEPSA010000006.1"/>
</dbReference>
<gene>
    <name evidence="3" type="ORF">JJQ58_04645</name>
</gene>
<name>A0ABS5MNB4_9STAP</name>
<sequence>MNELSTKQQRFADEYLKSLNITQSAINAGYSKTSAHVAGSRLLKNDKVKNYIDSQKKELMEKGVLDAQEVLYLLSKTATGEETETKEIVVKRGEYVENPVTKRLNVIYNEHIELVEVPVKASDRNKARDLLGKYHSIWTENHNLSVGEVTFVDDID</sequence>
<dbReference type="Gene3D" id="6.10.140.2160">
    <property type="match status" value="1"/>
</dbReference>
<dbReference type="PANTHER" id="PTHR41328:SF2">
    <property type="entry name" value="TERMINASE SMALL SUBUNIT"/>
    <property type="match status" value="1"/>
</dbReference>
<dbReference type="InterPro" id="IPR038713">
    <property type="entry name" value="Terminase_Gp1_N_sf"/>
</dbReference>
<evidence type="ECO:0000256" key="2">
    <source>
        <dbReference type="ARBA" id="ARBA00023219"/>
    </source>
</evidence>
<evidence type="ECO:0000313" key="3">
    <source>
        <dbReference type="EMBL" id="MBS3696772.1"/>
    </source>
</evidence>
<dbReference type="EMBL" id="JAGXBM010000004">
    <property type="protein sequence ID" value="MBS3696772.1"/>
    <property type="molecule type" value="Genomic_DNA"/>
</dbReference>
<protein>
    <submittedName>
        <fullName evidence="3">Terminase small subunit</fullName>
    </submittedName>
</protein>
<keyword evidence="4" id="KW-1185">Reference proteome</keyword>
<evidence type="ECO:0000256" key="1">
    <source>
        <dbReference type="ARBA" id="ARBA00022612"/>
    </source>
</evidence>
<keyword evidence="2" id="KW-0231">Viral genome packaging</keyword>
<proteinExistence type="predicted"/>
<evidence type="ECO:0000313" key="4">
    <source>
        <dbReference type="Proteomes" id="UP000681586"/>
    </source>
</evidence>
<dbReference type="InterPro" id="IPR005335">
    <property type="entry name" value="Terminase_ssu"/>
</dbReference>
<comment type="caution">
    <text evidence="3">The sequence shown here is derived from an EMBL/GenBank/DDBJ whole genome shotgun (WGS) entry which is preliminary data.</text>
</comment>